<evidence type="ECO:0000256" key="1">
    <source>
        <dbReference type="SAM" id="Phobius"/>
    </source>
</evidence>
<feature type="transmembrane region" description="Helical" evidence="1">
    <location>
        <begin position="403"/>
        <end position="425"/>
    </location>
</feature>
<reference evidence="2" key="1">
    <citation type="submission" date="2023-06" db="EMBL/GenBank/DDBJ databases">
        <title>Genome-scale phylogeny and comparative genomics of the fungal order Sordariales.</title>
        <authorList>
            <consortium name="Lawrence Berkeley National Laboratory"/>
            <person name="Hensen N."/>
            <person name="Bonometti L."/>
            <person name="Westerberg I."/>
            <person name="Brannstrom I.O."/>
            <person name="Guillou S."/>
            <person name="Cros-Aarteil S."/>
            <person name="Calhoun S."/>
            <person name="Haridas S."/>
            <person name="Kuo A."/>
            <person name="Mondo S."/>
            <person name="Pangilinan J."/>
            <person name="Riley R."/>
            <person name="Labutti K."/>
            <person name="Andreopoulos B."/>
            <person name="Lipzen A."/>
            <person name="Chen C."/>
            <person name="Yanf M."/>
            <person name="Daum C."/>
            <person name="Ng V."/>
            <person name="Clum A."/>
            <person name="Steindorff A."/>
            <person name="Ohm R."/>
            <person name="Martin F."/>
            <person name="Silar P."/>
            <person name="Natvig D."/>
            <person name="Lalanne C."/>
            <person name="Gautier V."/>
            <person name="Ament-Velasquez S.L."/>
            <person name="Kruys A."/>
            <person name="Hutchinson M.I."/>
            <person name="Powell A.J."/>
            <person name="Barry K."/>
            <person name="Miller A.N."/>
            <person name="Grigoriev I.V."/>
            <person name="Debuchy R."/>
            <person name="Gladieux P."/>
            <person name="Thoren M.H."/>
            <person name="Johannesson H."/>
        </authorList>
    </citation>
    <scope>NUCLEOTIDE SEQUENCE</scope>
    <source>
        <strain evidence="2">CBS 606.72</strain>
    </source>
</reference>
<dbReference type="Pfam" id="PF01544">
    <property type="entry name" value="CorA"/>
    <property type="match status" value="1"/>
</dbReference>
<sequence>MDDTWKTSAWEWEVVNDDKNGDSVCLFRCRPKSPACAFRGLRNQGSSPPTFAMNTCKLETKQEWDDWLDEVSQPNAFASATEGSLNLLIFPRAPDTKVGRNTLRNPLNLTYVPVPNASAFIRLIETFHVHQATQTIINRGWPIIIRSEDLSGPDRIIHYNLRTTNTLEHDTALTITHIPSKNLIYAIYFGYTERQITTVLERLTFAGHALLEPSTLINAFIQLEKVQRFEQVQRHADGITKLIKNFQDEAAVAGKSGSSIARRVQEDDPRDLVGLAGEMRLLRNGLVSWARELARFREKAGGNEFPRCVGGDGKLPLLDVGEYLDRTVDEYEAMVRRCEGMLEQVSMTFQMETSSIARQEVNKMKALAILTMVFLPATFVATFMSMGLFNWHAKEDEAVMSRYWWVYLAVAGGLTLFVLLTYRYWSRLWSLKGEKSDREMA</sequence>
<accession>A0AA39TH73</accession>
<proteinExistence type="predicted"/>
<keyword evidence="1" id="KW-1133">Transmembrane helix</keyword>
<comment type="caution">
    <text evidence="2">The sequence shown here is derived from an EMBL/GenBank/DDBJ whole genome shotgun (WGS) entry which is preliminary data.</text>
</comment>
<evidence type="ECO:0000313" key="3">
    <source>
        <dbReference type="Proteomes" id="UP001175000"/>
    </source>
</evidence>
<evidence type="ECO:0000313" key="2">
    <source>
        <dbReference type="EMBL" id="KAK0610882.1"/>
    </source>
</evidence>
<keyword evidence="1" id="KW-0812">Transmembrane</keyword>
<keyword evidence="3" id="KW-1185">Reference proteome</keyword>
<gene>
    <name evidence="2" type="ORF">B0T14DRAFT_607077</name>
</gene>
<dbReference type="Proteomes" id="UP001175000">
    <property type="component" value="Unassembled WGS sequence"/>
</dbReference>
<dbReference type="Gene3D" id="1.20.58.340">
    <property type="entry name" value="Magnesium transport protein CorA, transmembrane region"/>
    <property type="match status" value="1"/>
</dbReference>
<protein>
    <submittedName>
        <fullName evidence="2">Uncharacterized protein</fullName>
    </submittedName>
</protein>
<name>A0AA39TH73_9PEZI</name>
<dbReference type="AlphaFoldDB" id="A0AA39TH73"/>
<dbReference type="GO" id="GO:0016020">
    <property type="term" value="C:membrane"/>
    <property type="evidence" value="ECO:0007669"/>
    <property type="project" value="InterPro"/>
</dbReference>
<organism evidence="2 3">
    <name type="scientific">Immersiella caudata</name>
    <dbReference type="NCBI Taxonomy" id="314043"/>
    <lineage>
        <taxon>Eukaryota</taxon>
        <taxon>Fungi</taxon>
        <taxon>Dikarya</taxon>
        <taxon>Ascomycota</taxon>
        <taxon>Pezizomycotina</taxon>
        <taxon>Sordariomycetes</taxon>
        <taxon>Sordariomycetidae</taxon>
        <taxon>Sordariales</taxon>
        <taxon>Lasiosphaeriaceae</taxon>
        <taxon>Immersiella</taxon>
    </lineage>
</organism>
<dbReference type="EMBL" id="JAULSU010000007">
    <property type="protein sequence ID" value="KAK0610882.1"/>
    <property type="molecule type" value="Genomic_DNA"/>
</dbReference>
<feature type="transmembrane region" description="Helical" evidence="1">
    <location>
        <begin position="366"/>
        <end position="391"/>
    </location>
</feature>
<dbReference type="GO" id="GO:0046873">
    <property type="term" value="F:metal ion transmembrane transporter activity"/>
    <property type="evidence" value="ECO:0007669"/>
    <property type="project" value="InterPro"/>
</dbReference>
<dbReference type="InterPro" id="IPR002523">
    <property type="entry name" value="MgTranspt_CorA/ZnTranspt_ZntB"/>
</dbReference>
<keyword evidence="1" id="KW-0472">Membrane</keyword>